<dbReference type="PRINTS" id="PR00171">
    <property type="entry name" value="SUGRTRNSPORT"/>
</dbReference>
<evidence type="ECO:0000256" key="4">
    <source>
        <dbReference type="ARBA" id="ARBA00022692"/>
    </source>
</evidence>
<keyword evidence="12" id="KW-1185">Reference proteome</keyword>
<keyword evidence="5 9" id="KW-1133">Transmembrane helix</keyword>
<dbReference type="InterPro" id="IPR003663">
    <property type="entry name" value="Sugar/inositol_transpt"/>
</dbReference>
<evidence type="ECO:0000313" key="12">
    <source>
        <dbReference type="Proteomes" id="UP000250043"/>
    </source>
</evidence>
<feature type="transmembrane region" description="Helical" evidence="9">
    <location>
        <begin position="253"/>
        <end position="275"/>
    </location>
</feature>
<protein>
    <recommendedName>
        <fullName evidence="10">Major facilitator superfamily (MFS) profile domain-containing protein</fullName>
    </recommendedName>
</protein>
<evidence type="ECO:0000313" key="11">
    <source>
        <dbReference type="EMBL" id="OCH86362.1"/>
    </source>
</evidence>
<dbReference type="GO" id="GO:0015791">
    <property type="term" value="P:polyol transmembrane transport"/>
    <property type="evidence" value="ECO:0007669"/>
    <property type="project" value="UniProtKB-ARBA"/>
</dbReference>
<dbReference type="PANTHER" id="PTHR48020:SF25">
    <property type="entry name" value="SUGAR TRANSPORTER, PUTATIVE (AFU_ORTHOLOGUE AFUA_7G05830)-RELATED"/>
    <property type="match status" value="1"/>
</dbReference>
<feature type="transmembrane region" description="Helical" evidence="9">
    <location>
        <begin position="112"/>
        <end position="130"/>
    </location>
</feature>
<feature type="transmembrane region" description="Helical" evidence="9">
    <location>
        <begin position="190"/>
        <end position="208"/>
    </location>
</feature>
<evidence type="ECO:0000256" key="3">
    <source>
        <dbReference type="ARBA" id="ARBA00022448"/>
    </source>
</evidence>
<accession>A0A8E2ATE6</accession>
<evidence type="ECO:0000256" key="5">
    <source>
        <dbReference type="ARBA" id="ARBA00022989"/>
    </source>
</evidence>
<evidence type="ECO:0000256" key="2">
    <source>
        <dbReference type="ARBA" id="ARBA00010992"/>
    </source>
</evidence>
<dbReference type="GO" id="GO:0015798">
    <property type="term" value="P:myo-inositol transport"/>
    <property type="evidence" value="ECO:0007669"/>
    <property type="project" value="UniProtKB-ARBA"/>
</dbReference>
<evidence type="ECO:0000256" key="7">
    <source>
        <dbReference type="ARBA" id="ARBA00049119"/>
    </source>
</evidence>
<dbReference type="InterPro" id="IPR036259">
    <property type="entry name" value="MFS_trans_sf"/>
</dbReference>
<dbReference type="InterPro" id="IPR020846">
    <property type="entry name" value="MFS_dom"/>
</dbReference>
<dbReference type="InterPro" id="IPR005828">
    <property type="entry name" value="MFS_sugar_transport-like"/>
</dbReference>
<dbReference type="AlphaFoldDB" id="A0A8E2ATE6"/>
<feature type="transmembrane region" description="Helical" evidence="9">
    <location>
        <begin position="538"/>
        <end position="557"/>
    </location>
</feature>
<dbReference type="PROSITE" id="PS50850">
    <property type="entry name" value="MFS"/>
    <property type="match status" value="1"/>
</dbReference>
<evidence type="ECO:0000259" key="10">
    <source>
        <dbReference type="PROSITE" id="PS50850"/>
    </source>
</evidence>
<feature type="transmembrane region" description="Helical" evidence="9">
    <location>
        <begin position="407"/>
        <end position="427"/>
    </location>
</feature>
<comment type="catalytic activity">
    <reaction evidence="7">
        <text>myo-inositol(out) + H(+)(out) = myo-inositol(in) + H(+)(in)</text>
        <dbReference type="Rhea" id="RHEA:60364"/>
        <dbReference type="ChEBI" id="CHEBI:15378"/>
        <dbReference type="ChEBI" id="CHEBI:17268"/>
    </reaction>
</comment>
<dbReference type="GO" id="GO:0016020">
    <property type="term" value="C:membrane"/>
    <property type="evidence" value="ECO:0007669"/>
    <property type="project" value="UniProtKB-SubCell"/>
</dbReference>
<keyword evidence="6 9" id="KW-0472">Membrane</keyword>
<dbReference type="OrthoDB" id="5290825at2759"/>
<feature type="non-terminal residue" evidence="11">
    <location>
        <position position="1"/>
    </location>
</feature>
<feature type="transmembrane region" description="Helical" evidence="9">
    <location>
        <begin position="439"/>
        <end position="460"/>
    </location>
</feature>
<feature type="transmembrane region" description="Helical" evidence="9">
    <location>
        <begin position="287"/>
        <end position="305"/>
    </location>
</feature>
<feature type="transmembrane region" description="Helical" evidence="9">
    <location>
        <begin position="158"/>
        <end position="178"/>
    </location>
</feature>
<dbReference type="InterPro" id="IPR050814">
    <property type="entry name" value="Myo-inositol_Transporter"/>
</dbReference>
<feature type="transmembrane region" description="Helical" evidence="9">
    <location>
        <begin position="506"/>
        <end position="526"/>
    </location>
</feature>
<evidence type="ECO:0000256" key="1">
    <source>
        <dbReference type="ARBA" id="ARBA00004141"/>
    </source>
</evidence>
<evidence type="ECO:0000256" key="9">
    <source>
        <dbReference type="SAM" id="Phobius"/>
    </source>
</evidence>
<dbReference type="NCBIfam" id="TIGR00879">
    <property type="entry name" value="SP"/>
    <property type="match status" value="1"/>
</dbReference>
<keyword evidence="3 8" id="KW-0813">Transport</keyword>
<dbReference type="Proteomes" id="UP000250043">
    <property type="component" value="Unassembled WGS sequence"/>
</dbReference>
<organism evidence="11 12">
    <name type="scientific">Obba rivulosa</name>
    <dbReference type="NCBI Taxonomy" id="1052685"/>
    <lineage>
        <taxon>Eukaryota</taxon>
        <taxon>Fungi</taxon>
        <taxon>Dikarya</taxon>
        <taxon>Basidiomycota</taxon>
        <taxon>Agaricomycotina</taxon>
        <taxon>Agaricomycetes</taxon>
        <taxon>Polyporales</taxon>
        <taxon>Gelatoporiaceae</taxon>
        <taxon>Obba</taxon>
    </lineage>
</organism>
<feature type="domain" description="Major facilitator superfamily (MFS) profile" evidence="10">
    <location>
        <begin position="117"/>
        <end position="561"/>
    </location>
</feature>
<dbReference type="FunFam" id="1.20.1250.20:FF:000100">
    <property type="entry name" value="MFS sugar transporter, putative"/>
    <property type="match status" value="1"/>
</dbReference>
<comment type="subcellular location">
    <subcellularLocation>
        <location evidence="1">Membrane</location>
        <topology evidence="1">Multi-pass membrane protein</topology>
    </subcellularLocation>
</comment>
<comment type="similarity">
    <text evidence="2 8">Belongs to the major facilitator superfamily. Sugar transporter (TC 2.A.1.1) family.</text>
</comment>
<dbReference type="GO" id="GO:0022857">
    <property type="term" value="F:transmembrane transporter activity"/>
    <property type="evidence" value="ECO:0007669"/>
    <property type="project" value="InterPro"/>
</dbReference>
<dbReference type="Pfam" id="PF00083">
    <property type="entry name" value="Sugar_tr"/>
    <property type="match status" value="1"/>
</dbReference>
<sequence length="575" mass="64287">MSASNDKFYEKKNDSTSEEFVKESREVRHIDNVVENVNAKLANPLAGLSRDQLIADASKFVHSHGLGHLEEEFQKGALIAQDPSAFESLPLLTDEDRNVLRREVTHKWDQPMTLYWLVIMCSLGAAVQGMDESVINGANLFFAPQFGIDPNSSSRNSWIFGLVNSAPYLCCGIIGCWLSAPLNKYFGRRGTIFIAATLSFLACIWQGLTNTWWHLFIARFVLGFGIGPKSATVPVYAAECTPPAIRGALVMMWQMWTAFGIMIGNVCDIAFFHVPDKPGITGLNWRLMLSSAGIPALVIMSQVWFCPESPRWLISKGRYDKAYESLLRLRHSPVQAARDLYYIHVLLEAEAEIMTGRNRFLELFTVPRNRRATLASLIVMFMQQFCGVNVIAYYSSNIFSQSGFTNLQSLIASWGFGMLNWLFAFPAVWTIDTFGRRNLLLTTFPLMAIFLLMTGFSFFIPDSAEKARLAVVSIGIYLFAMAYSPGEGPVPFTYSAEAFPLYVRDVGMSLATSVLWFFNFVVAITFPPLLKAFKPEGAFGWYAAWNVAGFVLILLFVPETKALSLEELDQGTSPP</sequence>
<dbReference type="SUPFAM" id="SSF103473">
    <property type="entry name" value="MFS general substrate transporter"/>
    <property type="match status" value="1"/>
</dbReference>
<dbReference type="Gene3D" id="1.20.1250.20">
    <property type="entry name" value="MFS general substrate transporter like domains"/>
    <property type="match status" value="1"/>
</dbReference>
<evidence type="ECO:0000256" key="6">
    <source>
        <dbReference type="ARBA" id="ARBA00023136"/>
    </source>
</evidence>
<reference evidence="11 12" key="1">
    <citation type="submission" date="2016-07" db="EMBL/GenBank/DDBJ databases">
        <title>Draft genome of the white-rot fungus Obba rivulosa 3A-2.</title>
        <authorList>
            <consortium name="DOE Joint Genome Institute"/>
            <person name="Miettinen O."/>
            <person name="Riley R."/>
            <person name="Acob R."/>
            <person name="Barry K."/>
            <person name="Cullen D."/>
            <person name="De Vries R."/>
            <person name="Hainaut M."/>
            <person name="Hatakka A."/>
            <person name="Henrissat B."/>
            <person name="Hilden K."/>
            <person name="Kuo R."/>
            <person name="Labutti K."/>
            <person name="Lipzen A."/>
            <person name="Makela M.R."/>
            <person name="Sandor L."/>
            <person name="Spatafora J.W."/>
            <person name="Grigoriev I.V."/>
            <person name="Hibbett D.S."/>
        </authorList>
    </citation>
    <scope>NUCLEOTIDE SEQUENCE [LARGE SCALE GENOMIC DNA]</scope>
    <source>
        <strain evidence="11 12">3A-2</strain>
    </source>
</reference>
<name>A0A8E2ATE6_9APHY</name>
<keyword evidence="4 9" id="KW-0812">Transmembrane</keyword>
<evidence type="ECO:0000256" key="8">
    <source>
        <dbReference type="RuleBase" id="RU003346"/>
    </source>
</evidence>
<proteinExistence type="inferred from homology"/>
<feature type="transmembrane region" description="Helical" evidence="9">
    <location>
        <begin position="374"/>
        <end position="395"/>
    </location>
</feature>
<gene>
    <name evidence="11" type="ORF">OBBRIDRAFT_855106</name>
</gene>
<dbReference type="EMBL" id="KV722531">
    <property type="protein sequence ID" value="OCH86362.1"/>
    <property type="molecule type" value="Genomic_DNA"/>
</dbReference>
<dbReference type="PANTHER" id="PTHR48020">
    <property type="entry name" value="PROTON MYO-INOSITOL COTRANSPORTER"/>
    <property type="match status" value="1"/>
</dbReference>